<protein>
    <recommendedName>
        <fullName evidence="3">HTH tetR-type domain-containing protein</fullName>
    </recommendedName>
</protein>
<dbReference type="KEGG" id="many:MANY_02300"/>
<dbReference type="Proteomes" id="UP000467249">
    <property type="component" value="Chromosome"/>
</dbReference>
<dbReference type="PRINTS" id="PR00455">
    <property type="entry name" value="HTHTETR"/>
</dbReference>
<organism evidence="4 5">
    <name type="scientific">Mycolicibacterium anyangense</name>
    <dbReference type="NCBI Taxonomy" id="1431246"/>
    <lineage>
        <taxon>Bacteria</taxon>
        <taxon>Bacillati</taxon>
        <taxon>Actinomycetota</taxon>
        <taxon>Actinomycetes</taxon>
        <taxon>Mycobacteriales</taxon>
        <taxon>Mycobacteriaceae</taxon>
        <taxon>Mycolicibacterium</taxon>
    </lineage>
</organism>
<keyword evidence="5" id="KW-1185">Reference proteome</keyword>
<gene>
    <name evidence="4" type="ORF">MANY_02300</name>
</gene>
<evidence type="ECO:0000313" key="4">
    <source>
        <dbReference type="EMBL" id="BBZ74893.1"/>
    </source>
</evidence>
<proteinExistence type="predicted"/>
<dbReference type="InterPro" id="IPR050109">
    <property type="entry name" value="HTH-type_TetR-like_transc_reg"/>
</dbReference>
<dbReference type="InterPro" id="IPR009057">
    <property type="entry name" value="Homeodomain-like_sf"/>
</dbReference>
<evidence type="ECO:0000256" key="2">
    <source>
        <dbReference type="PROSITE-ProRule" id="PRU00335"/>
    </source>
</evidence>
<accession>A0A6N4W3E7</accession>
<dbReference type="AlphaFoldDB" id="A0A6N4W3E7"/>
<dbReference type="PANTHER" id="PTHR30055">
    <property type="entry name" value="HTH-TYPE TRANSCRIPTIONAL REGULATOR RUTR"/>
    <property type="match status" value="1"/>
</dbReference>
<evidence type="ECO:0000313" key="5">
    <source>
        <dbReference type="Proteomes" id="UP000467249"/>
    </source>
</evidence>
<feature type="domain" description="HTH tetR-type" evidence="3">
    <location>
        <begin position="7"/>
        <end position="67"/>
    </location>
</feature>
<dbReference type="PANTHER" id="PTHR30055:SF226">
    <property type="entry name" value="HTH-TYPE TRANSCRIPTIONAL REGULATOR PKSA"/>
    <property type="match status" value="1"/>
</dbReference>
<dbReference type="SUPFAM" id="SSF46689">
    <property type="entry name" value="Homeodomain-like"/>
    <property type="match status" value="1"/>
</dbReference>
<dbReference type="GO" id="GO:0000976">
    <property type="term" value="F:transcription cis-regulatory region binding"/>
    <property type="evidence" value="ECO:0007669"/>
    <property type="project" value="TreeGrafter"/>
</dbReference>
<keyword evidence="1 2" id="KW-0238">DNA-binding</keyword>
<dbReference type="EMBL" id="AP022620">
    <property type="protein sequence ID" value="BBZ74893.1"/>
    <property type="molecule type" value="Genomic_DNA"/>
</dbReference>
<dbReference type="PROSITE" id="PS50977">
    <property type="entry name" value="HTH_TETR_2"/>
    <property type="match status" value="1"/>
</dbReference>
<evidence type="ECO:0000256" key="1">
    <source>
        <dbReference type="ARBA" id="ARBA00023125"/>
    </source>
</evidence>
<feature type="DNA-binding region" description="H-T-H motif" evidence="2">
    <location>
        <begin position="30"/>
        <end position="49"/>
    </location>
</feature>
<dbReference type="RefSeq" id="WP_163802463.1">
    <property type="nucleotide sequence ID" value="NZ_AP022620.1"/>
</dbReference>
<name>A0A6N4W3E7_9MYCO</name>
<reference evidence="4 5" key="1">
    <citation type="journal article" date="2019" name="Emerg. Microbes Infect.">
        <title>Comprehensive subspecies identification of 175 nontuberculous mycobacteria species based on 7547 genomic profiles.</title>
        <authorList>
            <person name="Matsumoto Y."/>
            <person name="Kinjo T."/>
            <person name="Motooka D."/>
            <person name="Nabeya D."/>
            <person name="Jung N."/>
            <person name="Uechi K."/>
            <person name="Horii T."/>
            <person name="Iida T."/>
            <person name="Fujita J."/>
            <person name="Nakamura S."/>
        </authorList>
    </citation>
    <scope>NUCLEOTIDE SEQUENCE [LARGE SCALE GENOMIC DNA]</scope>
    <source>
        <strain evidence="4 5">JCM 30275</strain>
    </source>
</reference>
<dbReference type="Pfam" id="PF00440">
    <property type="entry name" value="TetR_N"/>
    <property type="match status" value="1"/>
</dbReference>
<dbReference type="InterPro" id="IPR001647">
    <property type="entry name" value="HTH_TetR"/>
</dbReference>
<dbReference type="GO" id="GO:0003700">
    <property type="term" value="F:DNA-binding transcription factor activity"/>
    <property type="evidence" value="ECO:0007669"/>
    <property type="project" value="TreeGrafter"/>
</dbReference>
<evidence type="ECO:0000259" key="3">
    <source>
        <dbReference type="PROSITE" id="PS50977"/>
    </source>
</evidence>
<dbReference type="Gene3D" id="1.10.357.10">
    <property type="entry name" value="Tetracycline Repressor, domain 2"/>
    <property type="match status" value="1"/>
</dbReference>
<sequence length="196" mass="22240">MTPEPRSAARRRIVAAARELFRTKGVRSVTMADVANGAGYSRQMVYKVFFDRRELVLAAIIERIVEIADSAAPDATVPDAGFTESFVELSVRIIETLRNDPELSALLGEGSPVTAHEALWEPELVERAVRFWQPWLDIGRTRHLLRDDLSNRDLADWLHTVYASIILRRNIPQEEERVMIERFVMTSLAMASAAHR</sequence>